<dbReference type="Proteomes" id="UP001303373">
    <property type="component" value="Chromosome 6"/>
</dbReference>
<gene>
    <name evidence="2" type="ORF">R9X50_00449500</name>
</gene>
<keyword evidence="3" id="KW-1185">Reference proteome</keyword>
<evidence type="ECO:0000313" key="2">
    <source>
        <dbReference type="EMBL" id="WPH01645.1"/>
    </source>
</evidence>
<dbReference type="EMBL" id="CP138585">
    <property type="protein sequence ID" value="WPH01645.1"/>
    <property type="molecule type" value="Genomic_DNA"/>
</dbReference>
<organism evidence="2 3">
    <name type="scientific">Acrodontium crateriforme</name>
    <dbReference type="NCBI Taxonomy" id="150365"/>
    <lineage>
        <taxon>Eukaryota</taxon>
        <taxon>Fungi</taxon>
        <taxon>Dikarya</taxon>
        <taxon>Ascomycota</taxon>
        <taxon>Pezizomycotina</taxon>
        <taxon>Dothideomycetes</taxon>
        <taxon>Dothideomycetidae</taxon>
        <taxon>Mycosphaerellales</taxon>
        <taxon>Teratosphaeriaceae</taxon>
        <taxon>Acrodontium</taxon>
    </lineage>
</organism>
<name>A0AAQ3M5G0_9PEZI</name>
<evidence type="ECO:0000256" key="1">
    <source>
        <dbReference type="SAM" id="MobiDB-lite"/>
    </source>
</evidence>
<evidence type="ECO:0000313" key="3">
    <source>
        <dbReference type="Proteomes" id="UP001303373"/>
    </source>
</evidence>
<accession>A0AAQ3M5G0</accession>
<protein>
    <submittedName>
        <fullName evidence="2">Uncharacterized protein</fullName>
    </submittedName>
</protein>
<dbReference type="AlphaFoldDB" id="A0AAQ3M5G0"/>
<sequence>MAILTKDAVAAWWARKRQKFHRPSGSGSFDEGEYIRQCQKAYMGTESWERFKDTTSKRGPPPPHTDSLFSRHESNVYNFTTTRSRFNSKRIVPEPDVTKDLPPLPLFSAQSSTTCFSVKDLSAEECMFMFAKCSIVNSINGTRRLEGVARISLDSELSADMQRYADSIPDYPSTHPEIISTANPCSDLEYEFCASSARSSGSQGTITYSASNYSAHSSIESITSSEANMPINKACAVPIYSVRYISPGARSPNFEPGVSYNAIFAHGSASAPQAFFHQQATSRTETRALARLISEPEIGALTAAEAWCSGKYQLKHDPHLPPGMRNPPLCSCSSRAAFDIITEPRWKTIGVAQTSKSAGSRWIILLCTSSSRQGSLAGTHFDADVPALTRRSSTAYDEPVELEGYPRAGRRAKGFKNQSERWGDSDWLMTGDNVKEEPYEDPAAWRNDHSMAGRWVW</sequence>
<proteinExistence type="predicted"/>
<reference evidence="2 3" key="1">
    <citation type="submission" date="2023-11" db="EMBL/GenBank/DDBJ databases">
        <title>An acidophilic fungus is an integral part of prey digestion in a carnivorous sundew plant.</title>
        <authorList>
            <person name="Tsai I.J."/>
        </authorList>
    </citation>
    <scope>NUCLEOTIDE SEQUENCE [LARGE SCALE GENOMIC DNA]</scope>
    <source>
        <strain evidence="2">169a</strain>
    </source>
</reference>
<feature type="region of interest" description="Disordered" evidence="1">
    <location>
        <begin position="51"/>
        <end position="70"/>
    </location>
</feature>